<protein>
    <submittedName>
        <fullName evidence="2">Polysaccharide polymerase</fullName>
    </submittedName>
</protein>
<feature type="transmembrane region" description="Helical" evidence="1">
    <location>
        <begin position="135"/>
        <end position="162"/>
    </location>
</feature>
<feature type="transmembrane region" description="Helical" evidence="1">
    <location>
        <begin position="182"/>
        <end position="203"/>
    </location>
</feature>
<feature type="transmembrane region" description="Helical" evidence="1">
    <location>
        <begin position="103"/>
        <end position="123"/>
    </location>
</feature>
<proteinExistence type="predicted"/>
<dbReference type="eggNOG" id="ENOG5033UZN">
    <property type="taxonomic scope" value="Bacteria"/>
</dbReference>
<dbReference type="Proteomes" id="UP000013378">
    <property type="component" value="Unassembled WGS sequence"/>
</dbReference>
<keyword evidence="3" id="KW-1185">Reference proteome</keyword>
<evidence type="ECO:0000313" key="3">
    <source>
        <dbReference type="Proteomes" id="UP000013378"/>
    </source>
</evidence>
<organism evidence="2 3">
    <name type="scientific">Caldisalinibacter kiritimatiensis</name>
    <dbReference type="NCBI Taxonomy" id="1304284"/>
    <lineage>
        <taxon>Bacteria</taxon>
        <taxon>Bacillati</taxon>
        <taxon>Bacillota</taxon>
        <taxon>Tissierellia</taxon>
        <taxon>Tissierellales</taxon>
        <taxon>Thermohalobacteraceae</taxon>
        <taxon>Caldisalinibacter</taxon>
    </lineage>
</organism>
<name>R1CCT6_9FIRM</name>
<feature type="transmembrane region" description="Helical" evidence="1">
    <location>
        <begin position="12"/>
        <end position="28"/>
    </location>
</feature>
<comment type="caution">
    <text evidence="2">The sequence shown here is derived from an EMBL/GenBank/DDBJ whole genome shotgun (WGS) entry which is preliminary data.</text>
</comment>
<dbReference type="AlphaFoldDB" id="R1CCT6"/>
<feature type="transmembrane region" description="Helical" evidence="1">
    <location>
        <begin position="71"/>
        <end position="91"/>
    </location>
</feature>
<feature type="transmembrane region" description="Helical" evidence="1">
    <location>
        <begin position="254"/>
        <end position="277"/>
    </location>
</feature>
<evidence type="ECO:0000313" key="2">
    <source>
        <dbReference type="EMBL" id="EOD00105.1"/>
    </source>
</evidence>
<feature type="transmembrane region" description="Helical" evidence="1">
    <location>
        <begin position="209"/>
        <end position="242"/>
    </location>
</feature>
<dbReference type="EMBL" id="ARZA01000205">
    <property type="protein sequence ID" value="EOD00105.1"/>
    <property type="molecule type" value="Genomic_DNA"/>
</dbReference>
<keyword evidence="1" id="KW-0812">Transmembrane</keyword>
<accession>R1CCT6</accession>
<reference evidence="2 3" key="1">
    <citation type="journal article" date="2015" name="Geomicrobiol. J.">
        <title>Caldisalinibacter kiritimatiensis gen. nov., sp. nov., a moderately thermohalophilic thiosulfate-reducing bacterium from a hypersaline microbial mat.</title>
        <authorList>
            <person name="Ben Hania W."/>
            <person name="Joseph M."/>
            <person name="Fiebig A."/>
            <person name="Bunk B."/>
            <person name="Klenk H.-P."/>
            <person name="Fardeau M.-L."/>
            <person name="Spring S."/>
        </authorList>
    </citation>
    <scope>NUCLEOTIDE SEQUENCE [LARGE SCALE GENOMIC DNA]</scope>
    <source>
        <strain evidence="2 3">L21-TH-D2</strain>
    </source>
</reference>
<evidence type="ECO:0000256" key="1">
    <source>
        <dbReference type="SAM" id="Phobius"/>
    </source>
</evidence>
<keyword evidence="1" id="KW-1133">Transmembrane helix</keyword>
<dbReference type="RefSeq" id="WP_006314710.1">
    <property type="nucleotide sequence ID" value="NZ_ARZA01000205.1"/>
</dbReference>
<gene>
    <name evidence="2" type="ORF">L21TH_1871</name>
</gene>
<sequence length="431" mass="49656">MTIKRKFRNMKMKKLFIYIYTFFIFYMPRVSDLCIGVYIEVFSVLLLVLMLIPWVFTCKNKTTVFKINKNVFWLMFGIFISALYFAIRASLGSYDIRIMQNLFIIIQIIHVLIIIDFMKYIGFQKDDMIRVLLNLALIQGIITIMMLLFPSLKSIALSLYYINREENIFISRMRIYGISGDYTFFTPIYHGILASIAFFYSIFKERKYLIYLPFILLVILLNGRFGLLVFVISPIVLALHFILKGKISLKMIRISIFALIILVGATLVLSIVAPYTYDWIMSGIEDTIKFFIYNEKSGNYAALADSHLSFPQGLGAIFGEGYRLFGGQAIEMGYSPSDIGYVNDMFMGGIIYISILYGAILKFLFKKPSINYFVNKNEYDLQLIISKYSVVALLMANYKGEVMRGGLVLLSVIFIKLITFNESTEGKEVNI</sequence>
<feature type="transmembrane region" description="Helical" evidence="1">
    <location>
        <begin position="402"/>
        <end position="420"/>
    </location>
</feature>
<feature type="transmembrane region" description="Helical" evidence="1">
    <location>
        <begin position="35"/>
        <end position="56"/>
    </location>
</feature>
<dbReference type="OrthoDB" id="2319427at2"/>
<feature type="transmembrane region" description="Helical" evidence="1">
    <location>
        <begin position="345"/>
        <end position="365"/>
    </location>
</feature>
<keyword evidence="1" id="KW-0472">Membrane</keyword>
<dbReference type="STRING" id="1304284.L21TH_1871"/>